<dbReference type="KEGG" id="bvq:FHE72_04525"/>
<dbReference type="AlphaFoldDB" id="A0A6I6UQ04"/>
<feature type="domain" description="Abortive phage infection protein C-terminal" evidence="1">
    <location>
        <begin position="5"/>
        <end position="74"/>
    </location>
</feature>
<dbReference type="Pfam" id="PF10592">
    <property type="entry name" value="AIPR"/>
    <property type="match status" value="1"/>
</dbReference>
<gene>
    <name evidence="2" type="ORF">FHE72_04525</name>
</gene>
<evidence type="ECO:0000313" key="2">
    <source>
        <dbReference type="EMBL" id="QHE60386.1"/>
    </source>
</evidence>
<dbReference type="Proteomes" id="UP000465062">
    <property type="component" value="Chromosome"/>
</dbReference>
<dbReference type="EMBL" id="CP047394">
    <property type="protein sequence ID" value="QHE60386.1"/>
    <property type="molecule type" value="Genomic_DNA"/>
</dbReference>
<reference evidence="2 3" key="1">
    <citation type="submission" date="2019-06" db="EMBL/GenBank/DDBJ databases">
        <title>An operon consisting of a P-type ATPase gene and a transcriptional regular gene given the different cadmium resistance in Bacillus vietamensis 151-6 and Bacillus marisflavi 151-25.</title>
        <authorList>
            <person name="Yu X."/>
        </authorList>
    </citation>
    <scope>NUCLEOTIDE SEQUENCE [LARGE SCALE GENOMIC DNA]</scope>
    <source>
        <strain evidence="2 3">151-6</strain>
    </source>
</reference>
<accession>A0A6I6UQ04</accession>
<evidence type="ECO:0000313" key="3">
    <source>
        <dbReference type="Proteomes" id="UP000465062"/>
    </source>
</evidence>
<sequence length="244" mass="28094">MEYLTSIHVPLRIISLDNCEENFGKNITKNNNRQNKIENRDFVSLDPQQNRIQTELAIDGITYYIMRSETTTREDDAFDLVESTTALACASQSVGLAVQLKREIGKLWENIEKAPYIQLFNPGISGLYVWRCVQLQRIIDKELQVIGKDKEGRDYSISVHGNRIVAYLVFKDIDSRNLKEPSFDIATYITETNIANLVLENYEMLIQVLNDCYDNAVIPTLFKNLKKCQHIIEEISKIKAVKNQ</sequence>
<proteinExistence type="predicted"/>
<name>A0A6I6UQ04_9BACI</name>
<organism evidence="2 3">
    <name type="scientific">Rossellomorea vietnamensis</name>
    <dbReference type="NCBI Taxonomy" id="218284"/>
    <lineage>
        <taxon>Bacteria</taxon>
        <taxon>Bacillati</taxon>
        <taxon>Bacillota</taxon>
        <taxon>Bacilli</taxon>
        <taxon>Bacillales</taxon>
        <taxon>Bacillaceae</taxon>
        <taxon>Rossellomorea</taxon>
    </lineage>
</organism>
<evidence type="ECO:0000259" key="1">
    <source>
        <dbReference type="Pfam" id="PF10592"/>
    </source>
</evidence>
<dbReference type="InterPro" id="IPR018891">
    <property type="entry name" value="AIPR_C"/>
</dbReference>
<protein>
    <recommendedName>
        <fullName evidence="1">Abortive phage infection protein C-terminal domain-containing protein</fullName>
    </recommendedName>
</protein>